<reference evidence="3" key="1">
    <citation type="journal article" date="2012" name="Nat. Biotechnol.">
        <title>Reference genome sequence of the model plant Setaria.</title>
        <authorList>
            <person name="Bennetzen J.L."/>
            <person name="Schmutz J."/>
            <person name="Wang H."/>
            <person name="Percifield R."/>
            <person name="Hawkins J."/>
            <person name="Pontaroli A.C."/>
            <person name="Estep M."/>
            <person name="Feng L."/>
            <person name="Vaughn J.N."/>
            <person name="Grimwood J."/>
            <person name="Jenkins J."/>
            <person name="Barry K."/>
            <person name="Lindquist E."/>
            <person name="Hellsten U."/>
            <person name="Deshpande S."/>
            <person name="Wang X."/>
            <person name="Wu X."/>
            <person name="Mitros T."/>
            <person name="Triplett J."/>
            <person name="Yang X."/>
            <person name="Ye C.Y."/>
            <person name="Mauro-Herrera M."/>
            <person name="Wang L."/>
            <person name="Li P."/>
            <person name="Sharma M."/>
            <person name="Sharma R."/>
            <person name="Ronald P.C."/>
            <person name="Panaud O."/>
            <person name="Kellogg E.A."/>
            <person name="Brutnell T.P."/>
            <person name="Doust A.N."/>
            <person name="Tuskan G.A."/>
            <person name="Rokhsar D."/>
            <person name="Devos K.M."/>
        </authorList>
    </citation>
    <scope>NUCLEOTIDE SEQUENCE [LARGE SCALE GENOMIC DNA]</scope>
    <source>
        <strain evidence="3">cv. Yugu1</strain>
    </source>
</reference>
<evidence type="ECO:0000256" key="1">
    <source>
        <dbReference type="SAM" id="Phobius"/>
    </source>
</evidence>
<keyword evidence="1" id="KW-1133">Transmembrane helix</keyword>
<reference evidence="2" key="2">
    <citation type="submission" date="2018-08" db="UniProtKB">
        <authorList>
            <consortium name="EnsemblPlants"/>
        </authorList>
    </citation>
    <scope>IDENTIFICATION</scope>
    <source>
        <strain evidence="2">Yugu1</strain>
    </source>
</reference>
<dbReference type="HOGENOM" id="CLU_2853955_0_0_1"/>
<keyword evidence="1" id="KW-0472">Membrane</keyword>
<protein>
    <submittedName>
        <fullName evidence="2">Uncharacterized protein</fullName>
    </submittedName>
</protein>
<dbReference type="EMBL" id="AGNK02001593">
    <property type="status" value="NOT_ANNOTATED_CDS"/>
    <property type="molecule type" value="Genomic_DNA"/>
</dbReference>
<organism evidence="2 3">
    <name type="scientific">Setaria italica</name>
    <name type="common">Foxtail millet</name>
    <name type="synonym">Panicum italicum</name>
    <dbReference type="NCBI Taxonomy" id="4555"/>
    <lineage>
        <taxon>Eukaryota</taxon>
        <taxon>Viridiplantae</taxon>
        <taxon>Streptophyta</taxon>
        <taxon>Embryophyta</taxon>
        <taxon>Tracheophyta</taxon>
        <taxon>Spermatophyta</taxon>
        <taxon>Magnoliopsida</taxon>
        <taxon>Liliopsida</taxon>
        <taxon>Poales</taxon>
        <taxon>Poaceae</taxon>
        <taxon>PACMAD clade</taxon>
        <taxon>Panicoideae</taxon>
        <taxon>Panicodae</taxon>
        <taxon>Paniceae</taxon>
        <taxon>Cenchrinae</taxon>
        <taxon>Setaria</taxon>
    </lineage>
</organism>
<dbReference type="Proteomes" id="UP000004995">
    <property type="component" value="Unassembled WGS sequence"/>
</dbReference>
<evidence type="ECO:0000313" key="3">
    <source>
        <dbReference type="Proteomes" id="UP000004995"/>
    </source>
</evidence>
<dbReference type="AlphaFoldDB" id="K3ZGD8"/>
<evidence type="ECO:0000313" key="2">
    <source>
        <dbReference type="EnsemblPlants" id="KQL14680"/>
    </source>
</evidence>
<name>K3ZGD8_SETIT</name>
<proteinExistence type="predicted"/>
<sequence>MPTPTLRNRVGVSFLGLFRRRLLRGRRQCLRLQILILSAMIWPMAILVCLAFNDPSALRSVRCAN</sequence>
<accession>K3ZGD8</accession>
<dbReference type="EnsemblPlants" id="KQL14680">
    <property type="protein sequence ID" value="KQL14680"/>
    <property type="gene ID" value="SETIT_025640mg"/>
</dbReference>
<keyword evidence="3" id="KW-1185">Reference proteome</keyword>
<dbReference type="InParanoid" id="K3ZGD8"/>
<keyword evidence="1" id="KW-0812">Transmembrane</keyword>
<dbReference type="Gramene" id="KQL14680">
    <property type="protein sequence ID" value="KQL14680"/>
    <property type="gene ID" value="SETIT_025640mg"/>
</dbReference>
<feature type="transmembrane region" description="Helical" evidence="1">
    <location>
        <begin position="29"/>
        <end position="53"/>
    </location>
</feature>